<dbReference type="SUPFAM" id="SSF51045">
    <property type="entry name" value="WW domain"/>
    <property type="match status" value="1"/>
</dbReference>
<evidence type="ECO:0000259" key="2">
    <source>
        <dbReference type="PROSITE" id="PS50020"/>
    </source>
</evidence>
<feature type="compositionally biased region" description="Basic and acidic residues" evidence="1">
    <location>
        <begin position="270"/>
        <end position="288"/>
    </location>
</feature>
<feature type="compositionally biased region" description="Pro residues" evidence="1">
    <location>
        <begin position="166"/>
        <end position="182"/>
    </location>
</feature>
<feature type="compositionally biased region" description="Basic and acidic residues" evidence="1">
    <location>
        <begin position="184"/>
        <end position="194"/>
    </location>
</feature>
<evidence type="ECO:0000256" key="1">
    <source>
        <dbReference type="SAM" id="MobiDB-lite"/>
    </source>
</evidence>
<dbReference type="AlphaFoldDB" id="A0A1B6INP8"/>
<dbReference type="Gene3D" id="2.20.70.10">
    <property type="match status" value="1"/>
</dbReference>
<sequence>MKMTSLKNMADVNPLPPGWDCKFDHITGKRYYINYFTRHTSMEDPRVQAESIPLQEFSSNTRLGLMMGTNSLKRQQSATDSQQTTSTEQAVAKISAMFPTVTETHIRTLLLKYLKSVFPVVEETILLDTLSSSDNNVHRATQTLMTMGFDKRATPPPRVCLQRQTPAPPPSPPHTPSHPPPRMKSVEEKQDMKVRLREKHPEIAERVVSIALDSVDFDEVRADQILGMMEDDKPADRDTESSDVGQEEMTEIIIEEPSQAPSPESAPDSPSKRDKDTNKSTDTVDGRRYRSALTRHAVGPNPSLRQGPNQALLLVTLRPDYVAWTGSNTGLARGPDPLNRGSPDPARGPDPSLRKGPNRSLAKGSIYNQLAQLTLAESRGK</sequence>
<name>A0A1B6INP8_9HEMI</name>
<dbReference type="InterPro" id="IPR001202">
    <property type="entry name" value="WW_dom"/>
</dbReference>
<dbReference type="EMBL" id="GECU01013211">
    <property type="protein sequence ID" value="JAS94495.1"/>
    <property type="molecule type" value="Transcribed_RNA"/>
</dbReference>
<protein>
    <recommendedName>
        <fullName evidence="2">WW domain-containing protein</fullName>
    </recommendedName>
</protein>
<organism evidence="3">
    <name type="scientific">Homalodisca liturata</name>
    <dbReference type="NCBI Taxonomy" id="320908"/>
    <lineage>
        <taxon>Eukaryota</taxon>
        <taxon>Metazoa</taxon>
        <taxon>Ecdysozoa</taxon>
        <taxon>Arthropoda</taxon>
        <taxon>Hexapoda</taxon>
        <taxon>Insecta</taxon>
        <taxon>Pterygota</taxon>
        <taxon>Neoptera</taxon>
        <taxon>Paraneoptera</taxon>
        <taxon>Hemiptera</taxon>
        <taxon>Auchenorrhyncha</taxon>
        <taxon>Membracoidea</taxon>
        <taxon>Cicadellidae</taxon>
        <taxon>Cicadellinae</taxon>
        <taxon>Proconiini</taxon>
        <taxon>Homalodisca</taxon>
    </lineage>
</organism>
<feature type="region of interest" description="Disordered" evidence="1">
    <location>
        <begin position="326"/>
        <end position="365"/>
    </location>
</feature>
<dbReference type="CDD" id="cd00201">
    <property type="entry name" value="WW"/>
    <property type="match status" value="1"/>
</dbReference>
<accession>A0A1B6INP8</accession>
<feature type="compositionally biased region" description="Basic and acidic residues" evidence="1">
    <location>
        <begin position="230"/>
        <end position="240"/>
    </location>
</feature>
<gene>
    <name evidence="4" type="ORF">g.16354</name>
    <name evidence="3" type="ORF">g.16356</name>
</gene>
<feature type="domain" description="WW" evidence="2">
    <location>
        <begin position="13"/>
        <end position="47"/>
    </location>
</feature>
<reference evidence="3" key="1">
    <citation type="submission" date="2015-11" db="EMBL/GenBank/DDBJ databases">
        <title>De novo transcriptome assembly of four potential Pierce s Disease insect vectors from Arizona vineyards.</title>
        <authorList>
            <person name="Tassone E.E."/>
        </authorList>
    </citation>
    <scope>NUCLEOTIDE SEQUENCE</scope>
</reference>
<feature type="compositionally biased region" description="Acidic residues" evidence="1">
    <location>
        <begin position="245"/>
        <end position="254"/>
    </location>
</feature>
<dbReference type="EMBL" id="GECU01019173">
    <property type="protein sequence ID" value="JAS88533.1"/>
    <property type="molecule type" value="Transcribed_RNA"/>
</dbReference>
<proteinExistence type="predicted"/>
<dbReference type="SMART" id="SM00456">
    <property type="entry name" value="WW"/>
    <property type="match status" value="1"/>
</dbReference>
<dbReference type="CDD" id="cd14279">
    <property type="entry name" value="CUE"/>
    <property type="match status" value="1"/>
</dbReference>
<evidence type="ECO:0000313" key="3">
    <source>
        <dbReference type="EMBL" id="JAS88533.1"/>
    </source>
</evidence>
<evidence type="ECO:0000313" key="4">
    <source>
        <dbReference type="EMBL" id="JAS94495.1"/>
    </source>
</evidence>
<dbReference type="InterPro" id="IPR036020">
    <property type="entry name" value="WW_dom_sf"/>
</dbReference>
<feature type="region of interest" description="Disordered" evidence="1">
    <location>
        <begin position="227"/>
        <end position="307"/>
    </location>
</feature>
<dbReference type="PROSITE" id="PS50020">
    <property type="entry name" value="WW_DOMAIN_2"/>
    <property type="match status" value="1"/>
</dbReference>
<feature type="region of interest" description="Disordered" evidence="1">
    <location>
        <begin position="148"/>
        <end position="194"/>
    </location>
</feature>
<feature type="compositionally biased region" description="Low complexity" evidence="1">
    <location>
        <begin position="255"/>
        <end position="269"/>
    </location>
</feature>